<gene>
    <name evidence="5" type="ORF">N868_16930</name>
</gene>
<dbReference type="Gene3D" id="3.40.630.30">
    <property type="match status" value="1"/>
</dbReference>
<dbReference type="EMBL" id="AXCY01000094">
    <property type="protein sequence ID" value="KGM09466.1"/>
    <property type="molecule type" value="Genomic_DNA"/>
</dbReference>
<dbReference type="Pfam" id="PF00583">
    <property type="entry name" value="Acetyltransf_1"/>
    <property type="match status" value="1"/>
</dbReference>
<evidence type="ECO:0000256" key="1">
    <source>
        <dbReference type="ARBA" id="ARBA00022679"/>
    </source>
</evidence>
<keyword evidence="1 5" id="KW-0808">Transferase</keyword>
<reference evidence="5 6" key="1">
    <citation type="submission" date="2013-08" db="EMBL/GenBank/DDBJ databases">
        <title>Genome sequencing of Cellulomonas carbonis T26.</title>
        <authorList>
            <person name="Chen F."/>
            <person name="Li Y."/>
            <person name="Wang G."/>
        </authorList>
    </citation>
    <scope>NUCLEOTIDE SEQUENCE [LARGE SCALE GENOMIC DNA]</scope>
    <source>
        <strain evidence="5 6">T26</strain>
    </source>
</reference>
<name>A0A0A0BNC3_9CELL</name>
<organism evidence="5 6">
    <name type="scientific">Cellulomonas carbonis T26</name>
    <dbReference type="NCBI Taxonomy" id="947969"/>
    <lineage>
        <taxon>Bacteria</taxon>
        <taxon>Bacillati</taxon>
        <taxon>Actinomycetota</taxon>
        <taxon>Actinomycetes</taxon>
        <taxon>Micrococcales</taxon>
        <taxon>Cellulomonadaceae</taxon>
        <taxon>Cellulomonas</taxon>
    </lineage>
</organism>
<evidence type="ECO:0000256" key="3">
    <source>
        <dbReference type="SAM" id="MobiDB-lite"/>
    </source>
</evidence>
<feature type="domain" description="N-acetyltransferase" evidence="4">
    <location>
        <begin position="40"/>
        <end position="201"/>
    </location>
</feature>
<feature type="compositionally biased region" description="Basic and acidic residues" evidence="3">
    <location>
        <begin position="8"/>
        <end position="22"/>
    </location>
</feature>
<evidence type="ECO:0000313" key="5">
    <source>
        <dbReference type="EMBL" id="KGM09466.1"/>
    </source>
</evidence>
<dbReference type="Proteomes" id="UP000029839">
    <property type="component" value="Unassembled WGS sequence"/>
</dbReference>
<accession>A0A0A0BNC3</accession>
<dbReference type="InterPro" id="IPR000182">
    <property type="entry name" value="GNAT_dom"/>
</dbReference>
<sequence length="215" mass="23383">MPTTGRPRTVDRVPDRASDRVHGRAHGRVHGRADSGVPPPVVRPLWDDDVPTLARLNDAAVPAVNALGTAGLRDHLPRCRLALVVDAGRGPEALLLALGPGADYASENYSWFSRERPGSLYVDRVVVAQRLRRLGVGRSLYAQVAAHAAEHGFEEVTCEVNLEPPNPDSLAFHRSLGFRTVGRQETKGGTVRVALMAVPTEHLARLGRPDRRRQG</sequence>
<evidence type="ECO:0000256" key="2">
    <source>
        <dbReference type="ARBA" id="ARBA00023315"/>
    </source>
</evidence>
<reference evidence="5 6" key="2">
    <citation type="journal article" date="2015" name="Stand. Genomic Sci.">
        <title>Draft genome sequence of Cellulomonas carbonis T26(T) and comparative analysis of six Cellulomonas genomes.</title>
        <authorList>
            <person name="Zhuang W."/>
            <person name="Zhang S."/>
            <person name="Xia X."/>
            <person name="Wang G."/>
        </authorList>
    </citation>
    <scope>NUCLEOTIDE SEQUENCE [LARGE SCALE GENOMIC DNA]</scope>
    <source>
        <strain evidence="5 6">T26</strain>
    </source>
</reference>
<dbReference type="PANTHER" id="PTHR43877">
    <property type="entry name" value="AMINOALKYLPHOSPHONATE N-ACETYLTRANSFERASE-RELATED-RELATED"/>
    <property type="match status" value="1"/>
</dbReference>
<keyword evidence="2" id="KW-0012">Acyltransferase</keyword>
<dbReference type="PANTHER" id="PTHR43877:SF2">
    <property type="entry name" value="AMINOALKYLPHOSPHONATE N-ACETYLTRANSFERASE-RELATED"/>
    <property type="match status" value="1"/>
</dbReference>
<dbReference type="GO" id="GO:0016747">
    <property type="term" value="F:acyltransferase activity, transferring groups other than amino-acyl groups"/>
    <property type="evidence" value="ECO:0007669"/>
    <property type="project" value="InterPro"/>
</dbReference>
<keyword evidence="6" id="KW-1185">Reference proteome</keyword>
<feature type="region of interest" description="Disordered" evidence="3">
    <location>
        <begin position="1"/>
        <end position="39"/>
    </location>
</feature>
<proteinExistence type="predicted"/>
<dbReference type="InterPro" id="IPR016181">
    <property type="entry name" value="Acyl_CoA_acyltransferase"/>
</dbReference>
<dbReference type="AlphaFoldDB" id="A0A0A0BNC3"/>
<dbReference type="SUPFAM" id="SSF55729">
    <property type="entry name" value="Acyl-CoA N-acyltransferases (Nat)"/>
    <property type="match status" value="1"/>
</dbReference>
<comment type="caution">
    <text evidence="5">The sequence shown here is derived from an EMBL/GenBank/DDBJ whole genome shotgun (WGS) entry which is preliminary data.</text>
</comment>
<dbReference type="InterPro" id="IPR050832">
    <property type="entry name" value="Bact_Acetyltransf"/>
</dbReference>
<dbReference type="CDD" id="cd04301">
    <property type="entry name" value="NAT_SF"/>
    <property type="match status" value="1"/>
</dbReference>
<evidence type="ECO:0000313" key="6">
    <source>
        <dbReference type="Proteomes" id="UP000029839"/>
    </source>
</evidence>
<dbReference type="PROSITE" id="PS51186">
    <property type="entry name" value="GNAT"/>
    <property type="match status" value="1"/>
</dbReference>
<protein>
    <submittedName>
        <fullName evidence="5">GCN5 family acetyltransferase</fullName>
    </submittedName>
</protein>
<evidence type="ECO:0000259" key="4">
    <source>
        <dbReference type="PROSITE" id="PS51186"/>
    </source>
</evidence>